<sequence>MGVKYCTFFVFSTENWSRHEQEVQDIMRIVKDAANKFRTVAQRENVAVRILGEMDKLPLNLQQELNQFETLSQENPSITVSLAINYGGRKDIIDATKKIALAVAEGRIDPDHVSEKLFESYLTTSGIPDPDFVIRTGGEQRMSNFLLWNAAYAELYFSPELWPDFDQKCLERALDEFSLRDRRYGKRKGVNSPHDKTPFKKSLTSS</sequence>
<dbReference type="Gene3D" id="3.40.1180.10">
    <property type="entry name" value="Decaprenyl diphosphate synthase-like"/>
    <property type="match status" value="1"/>
</dbReference>
<comment type="cofactor">
    <cofactor evidence="1">
        <name>Mg(2+)</name>
        <dbReference type="ChEBI" id="CHEBI:18420"/>
    </cofactor>
</comment>
<evidence type="ECO:0000256" key="1">
    <source>
        <dbReference type="ARBA" id="ARBA00001946"/>
    </source>
</evidence>
<dbReference type="PANTHER" id="PTHR10291:SF0">
    <property type="entry name" value="DEHYDRODOLICHYL DIPHOSPHATE SYNTHASE 2"/>
    <property type="match status" value="1"/>
</dbReference>
<name>A0A7S0C550_9STRA</name>
<dbReference type="InterPro" id="IPR018520">
    <property type="entry name" value="UPP_synth-like_CS"/>
</dbReference>
<dbReference type="AlphaFoldDB" id="A0A7S0C550"/>
<dbReference type="InterPro" id="IPR001441">
    <property type="entry name" value="UPP_synth-like"/>
</dbReference>
<gene>
    <name evidence="5" type="ORF">PINE0816_LOCUS8622</name>
</gene>
<organism evidence="5">
    <name type="scientific">Proboscia inermis</name>
    <dbReference type="NCBI Taxonomy" id="420281"/>
    <lineage>
        <taxon>Eukaryota</taxon>
        <taxon>Sar</taxon>
        <taxon>Stramenopiles</taxon>
        <taxon>Ochrophyta</taxon>
        <taxon>Bacillariophyta</taxon>
        <taxon>Coscinodiscophyceae</taxon>
        <taxon>Rhizosoleniophycidae</taxon>
        <taxon>Rhizosoleniales</taxon>
        <taxon>Rhizosoleniaceae</taxon>
        <taxon>Proboscia</taxon>
    </lineage>
</organism>
<evidence type="ECO:0000256" key="4">
    <source>
        <dbReference type="SAM" id="MobiDB-lite"/>
    </source>
</evidence>
<protein>
    <recommendedName>
        <fullName evidence="3">Alkyl transferase</fullName>
        <ecNumber evidence="3">2.5.1.-</ecNumber>
    </recommendedName>
</protein>
<feature type="region of interest" description="Disordered" evidence="4">
    <location>
        <begin position="186"/>
        <end position="206"/>
    </location>
</feature>
<keyword evidence="2 3" id="KW-0808">Transferase</keyword>
<comment type="similarity">
    <text evidence="3">Belongs to the UPP synthase family.</text>
</comment>
<evidence type="ECO:0000313" key="5">
    <source>
        <dbReference type="EMBL" id="CAD8412496.1"/>
    </source>
</evidence>
<dbReference type="GO" id="GO:0016094">
    <property type="term" value="P:polyprenol biosynthetic process"/>
    <property type="evidence" value="ECO:0007669"/>
    <property type="project" value="TreeGrafter"/>
</dbReference>
<dbReference type="GO" id="GO:0045547">
    <property type="term" value="F:ditrans,polycis-polyprenyl diphosphate synthase [(2E,6E)-farnesyl diphosphate specific] activity"/>
    <property type="evidence" value="ECO:0007669"/>
    <property type="project" value="TreeGrafter"/>
</dbReference>
<dbReference type="EMBL" id="HBEL01018118">
    <property type="protein sequence ID" value="CAD8412496.1"/>
    <property type="molecule type" value="Transcribed_RNA"/>
</dbReference>
<dbReference type="Pfam" id="PF01255">
    <property type="entry name" value="Prenyltransf"/>
    <property type="match status" value="1"/>
</dbReference>
<dbReference type="EC" id="2.5.1.-" evidence="3"/>
<evidence type="ECO:0000256" key="2">
    <source>
        <dbReference type="ARBA" id="ARBA00022679"/>
    </source>
</evidence>
<dbReference type="InterPro" id="IPR036424">
    <property type="entry name" value="UPP_synth-like_sf"/>
</dbReference>
<dbReference type="PROSITE" id="PS01066">
    <property type="entry name" value="UPP_SYNTHASE"/>
    <property type="match status" value="1"/>
</dbReference>
<reference evidence="5" key="1">
    <citation type="submission" date="2021-01" db="EMBL/GenBank/DDBJ databases">
        <authorList>
            <person name="Corre E."/>
            <person name="Pelletier E."/>
            <person name="Niang G."/>
            <person name="Scheremetjew M."/>
            <person name="Finn R."/>
            <person name="Kale V."/>
            <person name="Holt S."/>
            <person name="Cochrane G."/>
            <person name="Meng A."/>
            <person name="Brown T."/>
            <person name="Cohen L."/>
        </authorList>
    </citation>
    <scope>NUCLEOTIDE SEQUENCE</scope>
    <source>
        <strain evidence="5">CCAP1064/1</strain>
    </source>
</reference>
<dbReference type="PANTHER" id="PTHR10291">
    <property type="entry name" value="DEHYDRODOLICHYL DIPHOSPHATE SYNTHASE FAMILY MEMBER"/>
    <property type="match status" value="1"/>
</dbReference>
<dbReference type="NCBIfam" id="TIGR00055">
    <property type="entry name" value="uppS"/>
    <property type="match status" value="1"/>
</dbReference>
<dbReference type="SUPFAM" id="SSF64005">
    <property type="entry name" value="Undecaprenyl diphosphate synthase"/>
    <property type="match status" value="1"/>
</dbReference>
<evidence type="ECO:0000256" key="3">
    <source>
        <dbReference type="RuleBase" id="RU363018"/>
    </source>
</evidence>
<accession>A0A7S0C550</accession>
<dbReference type="CDD" id="cd00475">
    <property type="entry name" value="Cis_IPPS"/>
    <property type="match status" value="1"/>
</dbReference>
<proteinExistence type="inferred from homology"/>